<feature type="non-terminal residue" evidence="1">
    <location>
        <position position="87"/>
    </location>
</feature>
<dbReference type="EMBL" id="JYDS01000226">
    <property type="protein sequence ID" value="KRZ20853.1"/>
    <property type="molecule type" value="Genomic_DNA"/>
</dbReference>
<dbReference type="Proteomes" id="UP000054805">
    <property type="component" value="Unassembled WGS sequence"/>
</dbReference>
<gene>
    <name evidence="1" type="ORF">T4B_11502</name>
</gene>
<sequence length="87" mass="10499">MIKHRYGDRYLHNEALEIGFRRLDLSEDLLMAINKNRINHKLESCAKISKPNMLYLWNKWRLQLLQCLMPYLNAEESRPSKTLLKRN</sequence>
<comment type="caution">
    <text evidence="1">The sequence shown here is derived from an EMBL/GenBank/DDBJ whole genome shotgun (WGS) entry which is preliminary data.</text>
</comment>
<keyword evidence="2" id="KW-1185">Reference proteome</keyword>
<name>A0A0V1IF81_TRIPS</name>
<evidence type="ECO:0000313" key="2">
    <source>
        <dbReference type="Proteomes" id="UP000054805"/>
    </source>
</evidence>
<protein>
    <submittedName>
        <fullName evidence="1">Uncharacterized protein</fullName>
    </submittedName>
</protein>
<reference evidence="1 2" key="1">
    <citation type="submission" date="2015-01" db="EMBL/GenBank/DDBJ databases">
        <title>Evolution of Trichinella species and genotypes.</title>
        <authorList>
            <person name="Korhonen P.K."/>
            <person name="Edoardo P."/>
            <person name="Giuseppe L.R."/>
            <person name="Gasser R.B."/>
        </authorList>
    </citation>
    <scope>NUCLEOTIDE SEQUENCE [LARGE SCALE GENOMIC DNA]</scope>
    <source>
        <strain evidence="1">ISS588</strain>
    </source>
</reference>
<organism evidence="1 2">
    <name type="scientific">Trichinella pseudospiralis</name>
    <name type="common">Parasitic roundworm</name>
    <dbReference type="NCBI Taxonomy" id="6337"/>
    <lineage>
        <taxon>Eukaryota</taxon>
        <taxon>Metazoa</taxon>
        <taxon>Ecdysozoa</taxon>
        <taxon>Nematoda</taxon>
        <taxon>Enoplea</taxon>
        <taxon>Dorylaimia</taxon>
        <taxon>Trichinellida</taxon>
        <taxon>Trichinellidae</taxon>
        <taxon>Trichinella</taxon>
    </lineage>
</organism>
<dbReference type="AlphaFoldDB" id="A0A0V1IF81"/>
<proteinExistence type="predicted"/>
<evidence type="ECO:0000313" key="1">
    <source>
        <dbReference type="EMBL" id="KRZ20853.1"/>
    </source>
</evidence>
<accession>A0A0V1IF81</accession>